<name>L1LAA4_THEEQ</name>
<evidence type="ECO:0000256" key="1">
    <source>
        <dbReference type="SAM" id="Phobius"/>
    </source>
</evidence>
<dbReference type="EMBL" id="ACOU01000007">
    <property type="protein sequence ID" value="EKX72392.1"/>
    <property type="molecule type" value="Genomic_DNA"/>
</dbReference>
<dbReference type="RefSeq" id="XP_004831844.1">
    <property type="nucleotide sequence ID" value="XM_004831787.1"/>
</dbReference>
<protein>
    <submittedName>
        <fullName evidence="2">Uncharacterized protein</fullName>
    </submittedName>
</protein>
<accession>L1LAA4</accession>
<keyword evidence="3" id="KW-1185">Reference proteome</keyword>
<keyword evidence="1" id="KW-0812">Transmembrane</keyword>
<gene>
    <name evidence="2" type="ORF">BEWA_048590</name>
</gene>
<evidence type="ECO:0000313" key="3">
    <source>
        <dbReference type="Proteomes" id="UP000031512"/>
    </source>
</evidence>
<proteinExistence type="predicted"/>
<evidence type="ECO:0000313" key="2">
    <source>
        <dbReference type="EMBL" id="EKX72392.1"/>
    </source>
</evidence>
<feature type="transmembrane region" description="Helical" evidence="1">
    <location>
        <begin position="462"/>
        <end position="483"/>
    </location>
</feature>
<reference evidence="2 3" key="1">
    <citation type="journal article" date="2012" name="BMC Genomics">
        <title>Comparative genomic analysis and phylogenetic position of Theileria equi.</title>
        <authorList>
            <person name="Kappmeyer L.S."/>
            <person name="Thiagarajan M."/>
            <person name="Herndon D.R."/>
            <person name="Ramsay J.D."/>
            <person name="Caler E."/>
            <person name="Djikeng A."/>
            <person name="Gillespie J.J."/>
            <person name="Lau A.O."/>
            <person name="Roalson E.H."/>
            <person name="Silva J.C."/>
            <person name="Silva M.G."/>
            <person name="Suarez C.E."/>
            <person name="Ueti M.W."/>
            <person name="Nene V.M."/>
            <person name="Mealey R.H."/>
            <person name="Knowles D.P."/>
            <person name="Brayton K.A."/>
        </authorList>
    </citation>
    <scope>NUCLEOTIDE SEQUENCE [LARGE SCALE GENOMIC DNA]</scope>
    <source>
        <strain evidence="2 3">WA</strain>
    </source>
</reference>
<dbReference type="AlphaFoldDB" id="L1LAA4"/>
<dbReference type="KEGG" id="beq:BEWA_048590"/>
<sequence length="501" mass="56842">MTAKVSLDIGPIAFKNGTNGIKREKIKDNKLKYHKYEYKSSDGSSFILTKLLYNNNHLVNLIFVPDLIVNKVVTYFNTSNKVLLLISLENNEKCYYYVNKNAKNSTNGHGRFSSFITLDKGSLRNDEIEYILNTLTENAHFDASTLYKSLKGKLQYLTKDITIDLTRTFTVDNKNIGSYDSGYGLIHYKRFIRTGYTIVQHYAKFDFRVRRIKFDGDHFIESYLFLPPEDDLIESIEVYYNGNSSTKYPLSICFLYNGIVKKWILRNSGDINWTILDTKSGNLEGELNTLNVVGILSARSIPKVLIDLSRDSSYKPRDNTIDFYVAKEEVEIPNLFKLKHYRIESDESGNAPFKVHGVMHGTIPLVGIKSNDKLESVSAYYYGTSIAVDKLLLVELRSQNGDTFRYYERTDKKGESMWSTSPESGGRTTQVNGNELNIELERLKKEYILDLPRIDSSNSSSGAIAGAVIGGLACVVALGVLIWKVGPSVRIYMASRRQTLL</sequence>
<comment type="caution">
    <text evidence="2">The sequence shown here is derived from an EMBL/GenBank/DDBJ whole genome shotgun (WGS) entry which is preliminary data.</text>
</comment>
<dbReference type="Proteomes" id="UP000031512">
    <property type="component" value="Unassembled WGS sequence"/>
</dbReference>
<organism evidence="2 3">
    <name type="scientific">Theileria equi strain WA</name>
    <dbReference type="NCBI Taxonomy" id="1537102"/>
    <lineage>
        <taxon>Eukaryota</taxon>
        <taxon>Sar</taxon>
        <taxon>Alveolata</taxon>
        <taxon>Apicomplexa</taxon>
        <taxon>Aconoidasida</taxon>
        <taxon>Piroplasmida</taxon>
        <taxon>Theileriidae</taxon>
        <taxon>Theileria</taxon>
    </lineage>
</organism>
<keyword evidence="1" id="KW-0472">Membrane</keyword>
<keyword evidence="1" id="KW-1133">Transmembrane helix</keyword>
<dbReference type="GeneID" id="15804176"/>
<dbReference type="VEuPathDB" id="PiroplasmaDB:BEWA_048590"/>